<comment type="caution">
    <text evidence="1">The sequence shown here is derived from an EMBL/GenBank/DDBJ whole genome shotgun (WGS) entry which is preliminary data.</text>
</comment>
<organism evidence="1">
    <name type="scientific">Salmonella enterica subsp. enterica serovar Johannesburg</name>
    <dbReference type="NCBI Taxonomy" id="913076"/>
    <lineage>
        <taxon>Bacteria</taxon>
        <taxon>Pseudomonadati</taxon>
        <taxon>Pseudomonadota</taxon>
        <taxon>Gammaproteobacteria</taxon>
        <taxon>Enterobacterales</taxon>
        <taxon>Enterobacteriaceae</taxon>
        <taxon>Salmonella</taxon>
    </lineage>
</organism>
<accession>A0A601QCS8</accession>
<sequence>MADSQFARPELPQLIATIRSDLLTRFQQDVVLRRMDAEVYSRVQAAAVHTLYGYIDYLARNMLPDMCDEEWLYRHAMIKRCPRKNAVSAKGFARWDGIAGTPEIPAG</sequence>
<dbReference type="EMBL" id="AAHXYR010000042">
    <property type="protein sequence ID" value="ECB5591477.1"/>
    <property type="molecule type" value="Genomic_DNA"/>
</dbReference>
<name>A0A601QCS8_SALET</name>
<proteinExistence type="predicted"/>
<reference evidence="1" key="1">
    <citation type="submission" date="2019-02" db="EMBL/GenBank/DDBJ databases">
        <authorList>
            <consortium name="GenomeTrakr network: Whole genome sequencing for foodborne pathogen traceback"/>
        </authorList>
    </citation>
    <scope>NUCLEOTIDE SEQUENCE</scope>
    <source>
        <strain evidence="1">FSIS11917756</strain>
    </source>
</reference>
<dbReference type="AlphaFoldDB" id="A0A601QCS8"/>
<evidence type="ECO:0008006" key="2">
    <source>
        <dbReference type="Google" id="ProtNLM"/>
    </source>
</evidence>
<evidence type="ECO:0000313" key="1">
    <source>
        <dbReference type="EMBL" id="ECB5591477.1"/>
    </source>
</evidence>
<protein>
    <recommendedName>
        <fullName evidence="2">Baseplate protein J-like domain-containing protein</fullName>
    </recommendedName>
</protein>
<gene>
    <name evidence="1" type="ORF">EYW68_23640</name>
</gene>
<feature type="non-terminal residue" evidence="1">
    <location>
        <position position="107"/>
    </location>
</feature>